<dbReference type="EMBL" id="OX458332">
    <property type="protein sequence ID" value="CAI8761927.1"/>
    <property type="molecule type" value="Genomic_DNA"/>
</dbReference>
<comment type="function">
    <text evidence="7">Catalyzes the attachment of glutamate to tRNA(Glu) in a two-step reaction: glutamate is first activated by ATP to form Glu-AMP and then transferred to the acceptor end of tRNA(Glu).</text>
</comment>
<evidence type="ECO:0000256" key="6">
    <source>
        <dbReference type="ARBA" id="ARBA00023146"/>
    </source>
</evidence>
<dbReference type="GO" id="GO:0000049">
    <property type="term" value="F:tRNA binding"/>
    <property type="evidence" value="ECO:0007669"/>
    <property type="project" value="InterPro"/>
</dbReference>
<dbReference type="RefSeq" id="WP_017364918.1">
    <property type="nucleotide sequence ID" value="NZ_OX458332.1"/>
</dbReference>
<feature type="short sequence motif" description="'KMSKS' region" evidence="7">
    <location>
        <begin position="247"/>
        <end position="251"/>
    </location>
</feature>
<dbReference type="PANTHER" id="PTHR43311">
    <property type="entry name" value="GLUTAMATE--TRNA LIGASE"/>
    <property type="match status" value="1"/>
</dbReference>
<keyword evidence="7" id="KW-0963">Cytoplasm</keyword>
<dbReference type="PRINTS" id="PR00987">
    <property type="entry name" value="TRNASYNTHGLU"/>
</dbReference>
<dbReference type="SUPFAM" id="SSF48163">
    <property type="entry name" value="An anticodon-binding domain of class I aminoacyl-tRNA synthetases"/>
    <property type="match status" value="1"/>
</dbReference>
<dbReference type="PROSITE" id="PS00178">
    <property type="entry name" value="AA_TRNA_LIGASE_I"/>
    <property type="match status" value="1"/>
</dbReference>
<keyword evidence="7" id="KW-0479">Metal-binding</keyword>
<keyword evidence="4 7" id="KW-0067">ATP-binding</keyword>
<dbReference type="Pfam" id="PF00749">
    <property type="entry name" value="tRNA-synt_1c"/>
    <property type="match status" value="1"/>
</dbReference>
<protein>
    <recommendedName>
        <fullName evidence="7">Glutamate--tRNA ligase</fullName>
        <ecNumber evidence="7">6.1.1.17</ecNumber>
    </recommendedName>
    <alternativeName>
        <fullName evidence="7">Glutamyl-tRNA synthetase</fullName>
        <shortName evidence="7">GluRS</shortName>
    </alternativeName>
</protein>
<evidence type="ECO:0000259" key="8">
    <source>
        <dbReference type="Pfam" id="PF00749"/>
    </source>
</evidence>
<feature type="binding site" evidence="7">
    <location>
        <position position="103"/>
    </location>
    <ligand>
        <name>Zn(2+)</name>
        <dbReference type="ChEBI" id="CHEBI:29105"/>
    </ligand>
</feature>
<comment type="subcellular location">
    <subcellularLocation>
        <location evidence="7">Cytoplasm</location>
    </subcellularLocation>
</comment>
<dbReference type="Proteomes" id="UP001158598">
    <property type="component" value="Chromosome"/>
</dbReference>
<evidence type="ECO:0000256" key="4">
    <source>
        <dbReference type="ARBA" id="ARBA00022840"/>
    </source>
</evidence>
<dbReference type="EC" id="6.1.1.17" evidence="7"/>
<keyword evidence="5 7" id="KW-0648">Protein biosynthesis</keyword>
<evidence type="ECO:0000256" key="3">
    <source>
        <dbReference type="ARBA" id="ARBA00022741"/>
    </source>
</evidence>
<dbReference type="HAMAP" id="MF_00022">
    <property type="entry name" value="Glu_tRNA_synth_type1"/>
    <property type="match status" value="1"/>
</dbReference>
<comment type="similarity">
    <text evidence="1 7">Belongs to the class-I aminoacyl-tRNA synthetase family. Glutamate--tRNA ligase type 1 subfamily.</text>
</comment>
<feature type="binding site" evidence="7">
    <location>
        <position position="250"/>
    </location>
    <ligand>
        <name>ATP</name>
        <dbReference type="ChEBI" id="CHEBI:30616"/>
    </ligand>
</feature>
<feature type="domain" description="Aminoacyl-tRNA synthetase class I anticodon-binding" evidence="9">
    <location>
        <begin position="350"/>
        <end position="460"/>
    </location>
</feature>
<dbReference type="Gene3D" id="3.40.50.620">
    <property type="entry name" value="HUPs"/>
    <property type="match status" value="1"/>
</dbReference>
<dbReference type="InterPro" id="IPR014729">
    <property type="entry name" value="Rossmann-like_a/b/a_fold"/>
</dbReference>
<dbReference type="Gene3D" id="1.10.10.350">
    <property type="match status" value="1"/>
</dbReference>
<name>A0AA35UT93_METCP</name>
<evidence type="ECO:0000313" key="11">
    <source>
        <dbReference type="Proteomes" id="UP001158598"/>
    </source>
</evidence>
<dbReference type="NCBIfam" id="TIGR00464">
    <property type="entry name" value="gltX_bact"/>
    <property type="match status" value="1"/>
</dbReference>
<dbReference type="GO" id="GO:0004818">
    <property type="term" value="F:glutamate-tRNA ligase activity"/>
    <property type="evidence" value="ECO:0007669"/>
    <property type="project" value="UniProtKB-UniRule"/>
</dbReference>
<evidence type="ECO:0000256" key="2">
    <source>
        <dbReference type="ARBA" id="ARBA00022598"/>
    </source>
</evidence>
<dbReference type="PANTHER" id="PTHR43311:SF2">
    <property type="entry name" value="GLUTAMATE--TRNA LIGASE, MITOCHONDRIAL-RELATED"/>
    <property type="match status" value="1"/>
</dbReference>
<gene>
    <name evidence="7 10" type="primary">gltX</name>
    <name evidence="10" type="ORF">MCNOR_0853</name>
</gene>
<feature type="binding site" evidence="7">
    <location>
        <position position="105"/>
    </location>
    <ligand>
        <name>Zn(2+)</name>
        <dbReference type="ChEBI" id="CHEBI:29105"/>
    </ligand>
</feature>
<dbReference type="InterPro" id="IPR020751">
    <property type="entry name" value="aa-tRNA-synth_I_codon-bd_sub2"/>
</dbReference>
<dbReference type="AlphaFoldDB" id="A0AA35UT93"/>
<comment type="catalytic activity">
    <reaction evidence="7">
        <text>tRNA(Glu) + L-glutamate + ATP = L-glutamyl-tRNA(Glu) + AMP + diphosphate</text>
        <dbReference type="Rhea" id="RHEA:23540"/>
        <dbReference type="Rhea" id="RHEA-COMP:9663"/>
        <dbReference type="Rhea" id="RHEA-COMP:9680"/>
        <dbReference type="ChEBI" id="CHEBI:29985"/>
        <dbReference type="ChEBI" id="CHEBI:30616"/>
        <dbReference type="ChEBI" id="CHEBI:33019"/>
        <dbReference type="ChEBI" id="CHEBI:78442"/>
        <dbReference type="ChEBI" id="CHEBI:78520"/>
        <dbReference type="ChEBI" id="CHEBI:456215"/>
        <dbReference type="EC" id="6.1.1.17"/>
    </reaction>
</comment>
<dbReference type="InterPro" id="IPR049940">
    <property type="entry name" value="GluQ/Sye"/>
</dbReference>
<feature type="binding site" evidence="7">
    <location>
        <position position="130"/>
    </location>
    <ligand>
        <name>Zn(2+)</name>
        <dbReference type="ChEBI" id="CHEBI:29105"/>
    </ligand>
</feature>
<accession>A0AA35UT93</accession>
<evidence type="ECO:0000256" key="7">
    <source>
        <dbReference type="HAMAP-Rule" id="MF_00022"/>
    </source>
</evidence>
<evidence type="ECO:0000259" key="9">
    <source>
        <dbReference type="Pfam" id="PF19269"/>
    </source>
</evidence>
<evidence type="ECO:0000313" key="10">
    <source>
        <dbReference type="EMBL" id="CAI8761927.1"/>
    </source>
</evidence>
<dbReference type="GO" id="GO:0008270">
    <property type="term" value="F:zinc ion binding"/>
    <property type="evidence" value="ECO:0007669"/>
    <property type="project" value="UniProtKB-UniRule"/>
</dbReference>
<keyword evidence="2 7" id="KW-0436">Ligase</keyword>
<dbReference type="InterPro" id="IPR001412">
    <property type="entry name" value="aa-tRNA-synth_I_CS"/>
</dbReference>
<keyword evidence="6 7" id="KW-0030">Aminoacyl-tRNA synthetase</keyword>
<dbReference type="GO" id="GO:0005524">
    <property type="term" value="F:ATP binding"/>
    <property type="evidence" value="ECO:0007669"/>
    <property type="project" value="UniProtKB-UniRule"/>
</dbReference>
<dbReference type="InterPro" id="IPR000924">
    <property type="entry name" value="Glu/Gln-tRNA-synth"/>
</dbReference>
<dbReference type="SUPFAM" id="SSF52374">
    <property type="entry name" value="Nucleotidylyl transferase"/>
    <property type="match status" value="1"/>
</dbReference>
<sequence>MSPIKTRFAPSPTGLIHLGNARTALFSALGGDVFVLRIEDTDLERSRAEFVAELMNDLRWLGLDWQEGPRGAEPDPDWYQSRRGEIYATYYRILEEKGLAYPCFCTPLELEVSRKVQLSSGRPPRYSGRCAHLPADEVRRRHEEGLAATLRFRVPKDRVVEFEDEVRGPQRFAGEDIGDFIIRRADGSPAFFFCNAIDDALMGITRVLRGEDHLTNTPRQLMILAALDLPQPRYAHISLIVGDDGAPLSKRNGSRSIKQLREEGYFPEAVVNMLARLGHHYDGAELLGLPALRAGFDIRRLGRSPARFDVSHLDHWQGLAVRGAADDTLWHWLHAETRAVVPDAHRAGFLDLVRSNCLFPKQADAWARILFTDELELAADIAAVAQAAGEAFYLAAIDAATESPDDFAAFLAGLKRRSGAKGKHLFLPLRAALTGSLDGPELAKIYQMLDKPRLHRRLAEFTYESE</sequence>
<proteinExistence type="inferred from homology"/>
<comment type="subunit">
    <text evidence="7">Monomer.</text>
</comment>
<keyword evidence="7" id="KW-0862">Zinc</keyword>
<dbReference type="InterPro" id="IPR045462">
    <property type="entry name" value="aa-tRNA-synth_I_cd-bd"/>
</dbReference>
<dbReference type="InterPro" id="IPR004527">
    <property type="entry name" value="Glu-tRNA-ligase_bac/mito"/>
</dbReference>
<feature type="domain" description="Glutamyl/glutaminyl-tRNA synthetase class Ib catalytic" evidence="8">
    <location>
        <begin position="4"/>
        <end position="313"/>
    </location>
</feature>
<feature type="short sequence motif" description="'HIGH' region" evidence="7">
    <location>
        <begin position="10"/>
        <end position="20"/>
    </location>
</feature>
<reference evidence="10" key="1">
    <citation type="submission" date="2023-03" db="EMBL/GenBank/DDBJ databases">
        <authorList>
            <person name="Pearce D."/>
        </authorList>
    </citation>
    <scope>NUCLEOTIDE SEQUENCE</scope>
    <source>
        <strain evidence="10">Mc</strain>
    </source>
</reference>
<dbReference type="GO" id="GO:0005829">
    <property type="term" value="C:cytosol"/>
    <property type="evidence" value="ECO:0007669"/>
    <property type="project" value="TreeGrafter"/>
</dbReference>
<dbReference type="Pfam" id="PF19269">
    <property type="entry name" value="Anticodon_2"/>
    <property type="match status" value="1"/>
</dbReference>
<organism evidence="10 11">
    <name type="scientific">Methylococcus capsulatus</name>
    <dbReference type="NCBI Taxonomy" id="414"/>
    <lineage>
        <taxon>Bacteria</taxon>
        <taxon>Pseudomonadati</taxon>
        <taxon>Pseudomonadota</taxon>
        <taxon>Gammaproteobacteria</taxon>
        <taxon>Methylococcales</taxon>
        <taxon>Methylococcaceae</taxon>
        <taxon>Methylococcus</taxon>
    </lineage>
</organism>
<keyword evidence="3 7" id="KW-0547">Nucleotide-binding</keyword>
<dbReference type="GO" id="GO:0006424">
    <property type="term" value="P:glutamyl-tRNA aminoacylation"/>
    <property type="evidence" value="ECO:0007669"/>
    <property type="project" value="UniProtKB-UniRule"/>
</dbReference>
<comment type="cofactor">
    <cofactor evidence="7">
        <name>Zn(2+)</name>
        <dbReference type="ChEBI" id="CHEBI:29105"/>
    </cofactor>
    <text evidence="7">Binds 1 zinc ion per subunit.</text>
</comment>
<evidence type="ECO:0000256" key="1">
    <source>
        <dbReference type="ARBA" id="ARBA00007894"/>
    </source>
</evidence>
<dbReference type="InterPro" id="IPR008925">
    <property type="entry name" value="aa_tRNA-synth_I_cd-bd_sf"/>
</dbReference>
<evidence type="ECO:0000256" key="5">
    <source>
        <dbReference type="ARBA" id="ARBA00022917"/>
    </source>
</evidence>
<dbReference type="InterPro" id="IPR020058">
    <property type="entry name" value="Glu/Gln-tRNA-synth_Ib_cat-dom"/>
</dbReference>
<feature type="binding site" evidence="7">
    <location>
        <position position="132"/>
    </location>
    <ligand>
        <name>Zn(2+)</name>
        <dbReference type="ChEBI" id="CHEBI:29105"/>
    </ligand>
</feature>